<keyword evidence="4" id="KW-1185">Reference proteome</keyword>
<accession>A0ABD1ET56</accession>
<protein>
    <submittedName>
        <fullName evidence="3">Uncharacterized protein</fullName>
    </submittedName>
</protein>
<dbReference type="PANTHER" id="PTHR28624">
    <property type="entry name" value="COILED-COIL DOMAIN-CONTAINING PROTEIN 51"/>
    <property type="match status" value="1"/>
</dbReference>
<evidence type="ECO:0000256" key="2">
    <source>
        <dbReference type="SAM" id="Phobius"/>
    </source>
</evidence>
<dbReference type="InterPro" id="IPR037660">
    <property type="entry name" value="CCDC51"/>
</dbReference>
<comment type="caution">
    <text evidence="3">The sequence shown here is derived from an EMBL/GenBank/DDBJ whole genome shotgun (WGS) entry which is preliminary data.</text>
</comment>
<dbReference type="Proteomes" id="UP001566132">
    <property type="component" value="Unassembled WGS sequence"/>
</dbReference>
<keyword evidence="1" id="KW-0175">Coiled coil</keyword>
<keyword evidence="2" id="KW-0812">Transmembrane</keyword>
<name>A0ABD1ET56_HYPHA</name>
<evidence type="ECO:0000256" key="1">
    <source>
        <dbReference type="SAM" id="Coils"/>
    </source>
</evidence>
<keyword evidence="2" id="KW-1133">Transmembrane helix</keyword>
<evidence type="ECO:0000313" key="3">
    <source>
        <dbReference type="EMBL" id="KAL1501979.1"/>
    </source>
</evidence>
<sequence length="289" mass="33747">MRLTSSIRQIINNPTLEGLKKAVFKAIAESAPHIRTAKENQVKILSKKFSQVNDWYLQITGLDKVYLAQIKVNALKDELLKVQDKRREIGRQLSDVRNRSIELQDEIHKVKRQEDLEKFLELMKKETEVLKLEKSISRTFQEYDQTERELFTAFTDSIRDSHEKQRAQMEYTKYLGIILSISGSFLAFVYSSIKKEQLKQIINERLDLFENKDGVEAIAAFKEINSNVMTEISSFESAFAAFQISMSQVLKKFSYEKPEKETKSIFQERYVQYVGVFLGLWLLSKLFSN</sequence>
<keyword evidence="2" id="KW-0472">Membrane</keyword>
<evidence type="ECO:0000313" key="4">
    <source>
        <dbReference type="Proteomes" id="UP001566132"/>
    </source>
</evidence>
<feature type="coiled-coil region" evidence="1">
    <location>
        <begin position="72"/>
        <end position="149"/>
    </location>
</feature>
<reference evidence="3 4" key="1">
    <citation type="submission" date="2024-05" db="EMBL/GenBank/DDBJ databases">
        <title>Genetic variation in Jamaican populations of the coffee berry borer (Hypothenemus hampei).</title>
        <authorList>
            <person name="Errbii M."/>
            <person name="Myrie A."/>
        </authorList>
    </citation>
    <scope>NUCLEOTIDE SEQUENCE [LARGE SCALE GENOMIC DNA]</scope>
    <source>
        <strain evidence="3">JA-Hopewell-2020-01-JO</strain>
        <tissue evidence="3">Whole body</tissue>
    </source>
</reference>
<feature type="transmembrane region" description="Helical" evidence="2">
    <location>
        <begin position="174"/>
        <end position="193"/>
    </location>
</feature>
<dbReference type="AlphaFoldDB" id="A0ABD1ET56"/>
<proteinExistence type="predicted"/>
<gene>
    <name evidence="3" type="ORF">ABEB36_007197</name>
</gene>
<dbReference type="PANTHER" id="PTHR28624:SF1">
    <property type="entry name" value="MITOCHONDRIAL POTASSIUM CHANNEL"/>
    <property type="match status" value="1"/>
</dbReference>
<dbReference type="EMBL" id="JBDJPC010000005">
    <property type="protein sequence ID" value="KAL1501979.1"/>
    <property type="molecule type" value="Genomic_DNA"/>
</dbReference>
<organism evidence="3 4">
    <name type="scientific">Hypothenemus hampei</name>
    <name type="common">Coffee berry borer</name>
    <dbReference type="NCBI Taxonomy" id="57062"/>
    <lineage>
        <taxon>Eukaryota</taxon>
        <taxon>Metazoa</taxon>
        <taxon>Ecdysozoa</taxon>
        <taxon>Arthropoda</taxon>
        <taxon>Hexapoda</taxon>
        <taxon>Insecta</taxon>
        <taxon>Pterygota</taxon>
        <taxon>Neoptera</taxon>
        <taxon>Endopterygota</taxon>
        <taxon>Coleoptera</taxon>
        <taxon>Polyphaga</taxon>
        <taxon>Cucujiformia</taxon>
        <taxon>Curculionidae</taxon>
        <taxon>Scolytinae</taxon>
        <taxon>Hypothenemus</taxon>
    </lineage>
</organism>